<keyword evidence="2" id="KW-1133">Transmembrane helix</keyword>
<name>A0ABR8GMW0_9CYAN</name>
<dbReference type="PANTHER" id="PTHR12558:SF13">
    <property type="entry name" value="CELL DIVISION CYCLE PROTEIN 27 HOMOLOG"/>
    <property type="match status" value="1"/>
</dbReference>
<dbReference type="RefSeq" id="WP_029636117.1">
    <property type="nucleotide sequence ID" value="NZ_JACJTA010000012.1"/>
</dbReference>
<dbReference type="EMBL" id="JACJTA010000012">
    <property type="protein sequence ID" value="MBD2604495.1"/>
    <property type="molecule type" value="Genomic_DNA"/>
</dbReference>
<accession>A0ABR8GMW0</accession>
<keyword evidence="5" id="KW-1185">Reference proteome</keyword>
<dbReference type="InterPro" id="IPR019734">
    <property type="entry name" value="TPR_rpt"/>
</dbReference>
<keyword evidence="2" id="KW-0472">Membrane</keyword>
<evidence type="ECO:0000313" key="4">
    <source>
        <dbReference type="EMBL" id="MBD2604495.1"/>
    </source>
</evidence>
<evidence type="ECO:0000256" key="1">
    <source>
        <dbReference type="PROSITE-ProRule" id="PRU00339"/>
    </source>
</evidence>
<organism evidence="4 5">
    <name type="scientific">Scytonema hofmannii FACHB-248</name>
    <dbReference type="NCBI Taxonomy" id="1842502"/>
    <lineage>
        <taxon>Bacteria</taxon>
        <taxon>Bacillati</taxon>
        <taxon>Cyanobacteriota</taxon>
        <taxon>Cyanophyceae</taxon>
        <taxon>Nostocales</taxon>
        <taxon>Scytonemataceae</taxon>
        <taxon>Scytonema</taxon>
    </lineage>
</organism>
<dbReference type="InterPro" id="IPR041617">
    <property type="entry name" value="TPR_MalT"/>
</dbReference>
<reference evidence="4 5" key="1">
    <citation type="journal article" date="2020" name="ISME J.">
        <title>Comparative genomics reveals insights into cyanobacterial evolution and habitat adaptation.</title>
        <authorList>
            <person name="Chen M.Y."/>
            <person name="Teng W.K."/>
            <person name="Zhao L."/>
            <person name="Hu C.X."/>
            <person name="Zhou Y.K."/>
            <person name="Han B.P."/>
            <person name="Song L.R."/>
            <person name="Shu W.S."/>
        </authorList>
    </citation>
    <scope>NUCLEOTIDE SEQUENCE [LARGE SCALE GENOMIC DNA]</scope>
    <source>
        <strain evidence="4 5">FACHB-248</strain>
    </source>
</reference>
<evidence type="ECO:0000256" key="2">
    <source>
        <dbReference type="SAM" id="Phobius"/>
    </source>
</evidence>
<dbReference type="Gene3D" id="1.25.40.10">
    <property type="entry name" value="Tetratricopeptide repeat domain"/>
    <property type="match status" value="3"/>
</dbReference>
<sequence length="462" mass="51336">MTEAIYKHKLKPLWLLLLAVPIATTLIVSYLNSQSSQLPAPYRYSLSRSLPGTDNRRATILQEISLYQEKVRQNPESGLNLASLAQAYFNMAKATGESSWYLLAEQAAKRSLSSLPFNNQSAVIVLARVAQGRHDFTEAIRLSQEVLKIQPRNQNALAILVTSNLAMGKLQEAKTAADTLVNKLPTQGNLTLQALVLTAQGQEQAAIDTFKFALSMEEAGETGTSAYTRVLLGQFYYKHGKLELAENLYKEALRIIPRYPLALLHLAELKTRQGDYKAAENLYAQVLPNSQKSSTTYDHAVFRGKARLKQLQGEQQQAVKLLTEAETLLRQENATGHGNGSFGHQRELARLLLEKNRPQDTAEALSLMQVEIKIRQDAQTLDTLAWALSDSGRIKEAQQAIQKALQLGTKDAAIFYRAAMIEKALGNNQQALTYQKLSQQIDPTFDKQARYASGLGLENFGF</sequence>
<evidence type="ECO:0000259" key="3">
    <source>
        <dbReference type="Pfam" id="PF17874"/>
    </source>
</evidence>
<evidence type="ECO:0000313" key="5">
    <source>
        <dbReference type="Proteomes" id="UP000660380"/>
    </source>
</evidence>
<feature type="transmembrane region" description="Helical" evidence="2">
    <location>
        <begin position="12"/>
        <end position="31"/>
    </location>
</feature>
<feature type="domain" description="MalT-like TPR region" evidence="3">
    <location>
        <begin position="124"/>
        <end position="409"/>
    </location>
</feature>
<keyword evidence="1" id="KW-0802">TPR repeat</keyword>
<dbReference type="PANTHER" id="PTHR12558">
    <property type="entry name" value="CELL DIVISION CYCLE 16,23,27"/>
    <property type="match status" value="1"/>
</dbReference>
<gene>
    <name evidence="4" type="ORF">H6G81_08115</name>
</gene>
<dbReference type="InterPro" id="IPR011990">
    <property type="entry name" value="TPR-like_helical_dom_sf"/>
</dbReference>
<keyword evidence="2" id="KW-0812">Transmembrane</keyword>
<dbReference type="Pfam" id="PF17874">
    <property type="entry name" value="TPR_MalT"/>
    <property type="match status" value="1"/>
</dbReference>
<comment type="caution">
    <text evidence="4">The sequence shown here is derived from an EMBL/GenBank/DDBJ whole genome shotgun (WGS) entry which is preliminary data.</text>
</comment>
<dbReference type="SMART" id="SM00028">
    <property type="entry name" value="TPR"/>
    <property type="match status" value="6"/>
</dbReference>
<protein>
    <submittedName>
        <fullName evidence="4">Tetratricopeptide repeat protein</fullName>
    </submittedName>
</protein>
<dbReference type="SUPFAM" id="SSF48452">
    <property type="entry name" value="TPR-like"/>
    <property type="match status" value="1"/>
</dbReference>
<proteinExistence type="predicted"/>
<dbReference type="Proteomes" id="UP000660380">
    <property type="component" value="Unassembled WGS sequence"/>
</dbReference>
<dbReference type="PROSITE" id="PS50005">
    <property type="entry name" value="TPR"/>
    <property type="match status" value="1"/>
</dbReference>
<feature type="repeat" description="TPR" evidence="1">
    <location>
        <begin position="226"/>
        <end position="259"/>
    </location>
</feature>